<evidence type="ECO:0000256" key="4">
    <source>
        <dbReference type="ARBA" id="ARBA00022911"/>
    </source>
</evidence>
<dbReference type="PANTHER" id="PTHR21090">
    <property type="entry name" value="AROM/DEHYDROQUINATE SYNTHASE"/>
    <property type="match status" value="1"/>
</dbReference>
<comment type="caution">
    <text evidence="11">The sequence shown here is derived from an EMBL/GenBank/DDBJ whole genome shotgun (WGS) entry which is preliminary data.</text>
</comment>
<dbReference type="Gene3D" id="3.40.50.10860">
    <property type="entry name" value="Leucine Dehydrogenase, chain A, domain 1"/>
    <property type="match status" value="1"/>
</dbReference>
<keyword evidence="5" id="KW-0805">Transcription regulation</keyword>
<evidence type="ECO:0000313" key="12">
    <source>
        <dbReference type="Proteomes" id="UP001303473"/>
    </source>
</evidence>
<dbReference type="InterPro" id="IPR036291">
    <property type="entry name" value="NAD(P)-bd_dom_sf"/>
</dbReference>
<dbReference type="CDD" id="cd01065">
    <property type="entry name" value="NAD_bind_Shikimate_DH"/>
    <property type="match status" value="1"/>
</dbReference>
<feature type="compositionally biased region" description="Polar residues" evidence="7">
    <location>
        <begin position="39"/>
        <end position="54"/>
    </location>
</feature>
<dbReference type="SUPFAM" id="SSF51569">
    <property type="entry name" value="Aldolase"/>
    <property type="match status" value="1"/>
</dbReference>
<dbReference type="AlphaFoldDB" id="A0AAN6MXQ4"/>
<evidence type="ECO:0000256" key="3">
    <source>
        <dbReference type="ARBA" id="ARBA00022491"/>
    </source>
</evidence>
<dbReference type="FunFam" id="3.40.50.10860:FF:000019">
    <property type="entry name" value="Quinate pathway repressor protein QutR"/>
    <property type="match status" value="1"/>
</dbReference>
<organism evidence="11 12">
    <name type="scientific">Diplogelasinospora grovesii</name>
    <dbReference type="NCBI Taxonomy" id="303347"/>
    <lineage>
        <taxon>Eukaryota</taxon>
        <taxon>Fungi</taxon>
        <taxon>Dikarya</taxon>
        <taxon>Ascomycota</taxon>
        <taxon>Pezizomycotina</taxon>
        <taxon>Sordariomycetes</taxon>
        <taxon>Sordariomycetidae</taxon>
        <taxon>Sordariales</taxon>
        <taxon>Diplogelasinosporaceae</taxon>
        <taxon>Diplogelasinospora</taxon>
    </lineage>
</organism>
<evidence type="ECO:0000313" key="11">
    <source>
        <dbReference type="EMBL" id="KAK3935446.1"/>
    </source>
</evidence>
<protein>
    <submittedName>
        <fullName evidence="11">Type I 3-dehydroquinase-domain-containing protein</fullName>
    </submittedName>
</protein>
<proteinExistence type="inferred from homology"/>
<dbReference type="Gene3D" id="3.40.50.720">
    <property type="entry name" value="NAD(P)-binding Rossmann-like Domain"/>
    <property type="match status" value="1"/>
</dbReference>
<dbReference type="InterPro" id="IPR001381">
    <property type="entry name" value="DHquinase_I"/>
</dbReference>
<feature type="region of interest" description="Disordered" evidence="7">
    <location>
        <begin position="25"/>
        <end position="79"/>
    </location>
</feature>
<dbReference type="CDD" id="cd00502">
    <property type="entry name" value="DHQase_I"/>
    <property type="match status" value="1"/>
</dbReference>
<dbReference type="InterPro" id="IPR031322">
    <property type="entry name" value="Shikimate/glucono_kinase"/>
</dbReference>
<dbReference type="Pfam" id="PF08501">
    <property type="entry name" value="Shikimate_dh_N"/>
    <property type="match status" value="1"/>
</dbReference>
<feature type="compositionally biased region" description="Polar residues" evidence="7">
    <location>
        <begin position="230"/>
        <end position="247"/>
    </location>
</feature>
<keyword evidence="4" id="KW-0672">Quinate metabolism</keyword>
<feature type="compositionally biased region" description="Polar residues" evidence="7">
    <location>
        <begin position="62"/>
        <end position="79"/>
    </location>
</feature>
<evidence type="ECO:0000259" key="8">
    <source>
        <dbReference type="Pfam" id="PF01488"/>
    </source>
</evidence>
<dbReference type="SUPFAM" id="SSF51735">
    <property type="entry name" value="NAD(P)-binding Rossmann-fold domains"/>
    <property type="match status" value="1"/>
</dbReference>
<evidence type="ECO:0000259" key="10">
    <source>
        <dbReference type="Pfam" id="PF18317"/>
    </source>
</evidence>
<dbReference type="Gene3D" id="3.40.50.300">
    <property type="entry name" value="P-loop containing nucleotide triphosphate hydrolases"/>
    <property type="match status" value="1"/>
</dbReference>
<evidence type="ECO:0000256" key="5">
    <source>
        <dbReference type="ARBA" id="ARBA00023015"/>
    </source>
</evidence>
<dbReference type="Proteomes" id="UP001303473">
    <property type="component" value="Unassembled WGS sequence"/>
</dbReference>
<evidence type="ECO:0000256" key="7">
    <source>
        <dbReference type="SAM" id="MobiDB-lite"/>
    </source>
</evidence>
<dbReference type="InterPro" id="IPR013708">
    <property type="entry name" value="Shikimate_DH-bd_N"/>
</dbReference>
<dbReference type="GO" id="GO:0003866">
    <property type="term" value="F:3-phosphoshikimate 1-carboxyvinyltransferase activity"/>
    <property type="evidence" value="ECO:0007669"/>
    <property type="project" value="TreeGrafter"/>
</dbReference>
<comment type="similarity">
    <text evidence="2">In the N-terminal section; belongs to the shikimate kinase family.</text>
</comment>
<accession>A0AAN6MXQ4</accession>
<feature type="domain" description="Quinate/shikimate 5-dehydrogenase/glutamyl-tRNA reductase" evidence="8">
    <location>
        <begin position="708"/>
        <end position="748"/>
    </location>
</feature>
<feature type="domain" description="SDH C-terminal" evidence="10">
    <location>
        <begin position="853"/>
        <end position="882"/>
    </location>
</feature>
<dbReference type="GO" id="GO:0009423">
    <property type="term" value="P:chorismate biosynthetic process"/>
    <property type="evidence" value="ECO:0007669"/>
    <property type="project" value="TreeGrafter"/>
</dbReference>
<evidence type="ECO:0000259" key="9">
    <source>
        <dbReference type="Pfam" id="PF08501"/>
    </source>
</evidence>
<dbReference type="InterPro" id="IPR013785">
    <property type="entry name" value="Aldolase_TIM"/>
</dbReference>
<dbReference type="FunFam" id="3.40.50.720:FF:000386">
    <property type="entry name" value="Quinate repressor protein"/>
    <property type="match status" value="1"/>
</dbReference>
<feature type="domain" description="Shikimate dehydrogenase substrate binding N-terminal" evidence="9">
    <location>
        <begin position="566"/>
        <end position="646"/>
    </location>
</feature>
<dbReference type="GO" id="GO:0004764">
    <property type="term" value="F:shikimate 3-dehydrogenase (NADP+) activity"/>
    <property type="evidence" value="ECO:0007669"/>
    <property type="project" value="InterPro"/>
</dbReference>
<dbReference type="Gene3D" id="3.20.20.70">
    <property type="entry name" value="Aldolase class I"/>
    <property type="match status" value="1"/>
</dbReference>
<dbReference type="PANTHER" id="PTHR21090:SF27">
    <property type="entry name" value="QUINATE REPRESSOR PROTEIN"/>
    <property type="match status" value="1"/>
</dbReference>
<evidence type="ECO:0000256" key="6">
    <source>
        <dbReference type="ARBA" id="ARBA00023163"/>
    </source>
</evidence>
<dbReference type="InterPro" id="IPR041121">
    <property type="entry name" value="SDH_C"/>
</dbReference>
<dbReference type="InterPro" id="IPR046346">
    <property type="entry name" value="Aminoacid_DH-like_N_sf"/>
</dbReference>
<evidence type="ECO:0000256" key="2">
    <source>
        <dbReference type="ARBA" id="ARBA00009349"/>
    </source>
</evidence>
<dbReference type="Pfam" id="PF18317">
    <property type="entry name" value="SDH_C"/>
    <property type="match status" value="1"/>
</dbReference>
<dbReference type="InterPro" id="IPR006151">
    <property type="entry name" value="Shikm_DH/Glu-tRNA_Rdtase"/>
</dbReference>
<dbReference type="Pfam" id="PF01202">
    <property type="entry name" value="SKI"/>
    <property type="match status" value="1"/>
</dbReference>
<dbReference type="EMBL" id="MU853923">
    <property type="protein sequence ID" value="KAK3935446.1"/>
    <property type="molecule type" value="Genomic_DNA"/>
</dbReference>
<comment type="similarity">
    <text evidence="1">In the 2nd section; belongs to the type-I 3-dehydroquinase family.</text>
</comment>
<dbReference type="GO" id="GO:0003855">
    <property type="term" value="F:3-dehydroquinate dehydratase activity"/>
    <property type="evidence" value="ECO:0007669"/>
    <property type="project" value="InterPro"/>
</dbReference>
<evidence type="ECO:0000256" key="1">
    <source>
        <dbReference type="ARBA" id="ARBA00006477"/>
    </source>
</evidence>
<dbReference type="InterPro" id="IPR027417">
    <property type="entry name" value="P-loop_NTPase"/>
</dbReference>
<gene>
    <name evidence="11" type="ORF">QBC46DRAFT_462069</name>
</gene>
<dbReference type="SUPFAM" id="SSF53223">
    <property type="entry name" value="Aminoacid dehydrogenase-like, N-terminal domain"/>
    <property type="match status" value="1"/>
</dbReference>
<reference evidence="12" key="1">
    <citation type="journal article" date="2023" name="Mol. Phylogenet. Evol.">
        <title>Genome-scale phylogeny and comparative genomics of the fungal order Sordariales.</title>
        <authorList>
            <person name="Hensen N."/>
            <person name="Bonometti L."/>
            <person name="Westerberg I."/>
            <person name="Brannstrom I.O."/>
            <person name="Guillou S."/>
            <person name="Cros-Aarteil S."/>
            <person name="Calhoun S."/>
            <person name="Haridas S."/>
            <person name="Kuo A."/>
            <person name="Mondo S."/>
            <person name="Pangilinan J."/>
            <person name="Riley R."/>
            <person name="LaButti K."/>
            <person name="Andreopoulos B."/>
            <person name="Lipzen A."/>
            <person name="Chen C."/>
            <person name="Yan M."/>
            <person name="Daum C."/>
            <person name="Ng V."/>
            <person name="Clum A."/>
            <person name="Steindorff A."/>
            <person name="Ohm R.A."/>
            <person name="Martin F."/>
            <person name="Silar P."/>
            <person name="Natvig D.O."/>
            <person name="Lalanne C."/>
            <person name="Gautier V."/>
            <person name="Ament-Velasquez S.L."/>
            <person name="Kruys A."/>
            <person name="Hutchinson M.I."/>
            <person name="Powell A.J."/>
            <person name="Barry K."/>
            <person name="Miller A.N."/>
            <person name="Grigoriev I.V."/>
            <person name="Debuchy R."/>
            <person name="Gladieux P."/>
            <person name="Hiltunen Thoren M."/>
            <person name="Johannesson H."/>
        </authorList>
    </citation>
    <scope>NUCLEOTIDE SEQUENCE [LARGE SCALE GENOMIC DNA]</scope>
    <source>
        <strain evidence="12">CBS 340.73</strain>
    </source>
</reference>
<keyword evidence="12" id="KW-1185">Reference proteome</keyword>
<keyword evidence="3" id="KW-0678">Repressor</keyword>
<sequence>MAHPASVVAGVKRSYATMALGWDGQPDSQPLSGVASLNGEDSATPLTSGASSSFAADRSGRVSRSTSESPQRTVVPGGTTQFDADASIIITGIRGAGKSTLAVIASSAMKRKVIDLEKAFHEATGLSSPAYKKTHGAASHQRRQTRIMQDVLQRHGKNAILVCSWTERSVQGMLEELSKTNPIIYVVRDAQAIEGHLKVYDSSKIRGLLDASSTIFRRCTRFEFFNVSEGPSKTSDATDPHSVTTSELDQRSAAPSLTLKRAERHFLKFLSLVMPRGTIPFLESAFPLARVPTEERRFTYAISLTLSDLLRRDLDVEEIETGADAIEIVIDDLTTNSTGHLQTPAQLLPQRASEISRVMGQIRRNTVIPIIFHVAFPEAASCDESWQALYVSHVCHGLRLAPEYISIDLRLGDQLLKHMVSMKGPSKVIGNLQWTKPDAPPWGDPIWRSYYEKAQAKGCDLVRLTRPASTLADNFDVRQVHAVAAATSGPRLPLIAYNTGRLGRTSACFNEVLTSVAPEGLPEKTCDASVFDEGVKATHIRPSVTALQASQALYSSFIYDPMKLYVFGANVGYSLSPAMHNAALRACGIPHHYQPHSTSSIGDLKELLNDPHFAGASVGLPFKVEIISLTHSLSRHARAIGAVNTLIPVRQLNPDGSMPEDALLFNGRNRAGPVRALYGENTDWIGIRACLRRGLSPANAVRSTSCGLVVGAGGMARAAVYSMLQLGVKNIVIFNRTLRNAEKLVSHFLTLLSRNDLPLLSAGLGPDDCARFHIIRSRDDPWPEGYRFPTLIVSCIPTHSIGDSPAPDFTLPAQWLESPTGGIVLELAYKTLNSPLLEQARREAHRGWVTMDGLDLLPEQGFAQFELFTGRRAPRRLMRREVFRSYPDDHGRSNFAQLQPRLNNIYTQEP</sequence>
<dbReference type="Pfam" id="PF01488">
    <property type="entry name" value="Shikimate_DH"/>
    <property type="match status" value="1"/>
</dbReference>
<keyword evidence="6" id="KW-0804">Transcription</keyword>
<dbReference type="SUPFAM" id="SSF52540">
    <property type="entry name" value="P-loop containing nucleoside triphosphate hydrolases"/>
    <property type="match status" value="1"/>
</dbReference>
<feature type="region of interest" description="Disordered" evidence="7">
    <location>
        <begin position="230"/>
        <end position="250"/>
    </location>
</feature>
<name>A0AAN6MXQ4_9PEZI</name>
<dbReference type="Pfam" id="PF01487">
    <property type="entry name" value="DHquinase_I"/>
    <property type="match status" value="1"/>
</dbReference>